<dbReference type="OrthoDB" id="570545at2"/>
<dbReference type="KEGG" id="pus:CKA81_00515"/>
<dbReference type="InterPro" id="IPR001296">
    <property type="entry name" value="Glyco_trans_1"/>
</dbReference>
<reference evidence="5 6" key="1">
    <citation type="submission" date="2017-08" db="EMBL/GenBank/DDBJ databases">
        <authorList>
            <person name="Park S.-J."/>
            <person name="Kim H."/>
        </authorList>
    </citation>
    <scope>NUCLEOTIDE SEQUENCE [LARGE SCALE GENOMIC DNA]</scope>
    <source>
        <strain evidence="6">ye3</strain>
    </source>
</reference>
<evidence type="ECO:0000259" key="3">
    <source>
        <dbReference type="Pfam" id="PF00534"/>
    </source>
</evidence>
<feature type="domain" description="Glycosyltransferase subfamily 4-like N-terminal" evidence="4">
    <location>
        <begin position="13"/>
        <end position="171"/>
    </location>
</feature>
<dbReference type="Gene3D" id="3.40.50.2000">
    <property type="entry name" value="Glycogen Phosphorylase B"/>
    <property type="match status" value="2"/>
</dbReference>
<gene>
    <name evidence="5" type="ORF">CKA81_00515</name>
</gene>
<organism evidence="5 6">
    <name type="scientific">Pollutimonas thiosulfatoxidans</name>
    <dbReference type="NCBI Taxonomy" id="2028345"/>
    <lineage>
        <taxon>Bacteria</taxon>
        <taxon>Pseudomonadati</taxon>
        <taxon>Pseudomonadota</taxon>
        <taxon>Betaproteobacteria</taxon>
        <taxon>Burkholderiales</taxon>
        <taxon>Alcaligenaceae</taxon>
        <taxon>Pollutimonas</taxon>
    </lineage>
</organism>
<protein>
    <submittedName>
        <fullName evidence="5">Glycosyl transferase</fullName>
    </submittedName>
</protein>
<accession>A0A410G8G2</accession>
<dbReference type="InterPro" id="IPR028098">
    <property type="entry name" value="Glyco_trans_4-like_N"/>
</dbReference>
<feature type="domain" description="Glycosyl transferase family 1" evidence="3">
    <location>
        <begin position="191"/>
        <end position="344"/>
    </location>
</feature>
<dbReference type="Proteomes" id="UP000283474">
    <property type="component" value="Chromosome"/>
</dbReference>
<dbReference type="RefSeq" id="WP_128353543.1">
    <property type="nucleotide sequence ID" value="NZ_CP022987.1"/>
</dbReference>
<dbReference type="EMBL" id="CP022987">
    <property type="protein sequence ID" value="QAA92495.1"/>
    <property type="molecule type" value="Genomic_DNA"/>
</dbReference>
<keyword evidence="2 5" id="KW-0808">Transferase</keyword>
<evidence type="ECO:0000256" key="1">
    <source>
        <dbReference type="ARBA" id="ARBA00022676"/>
    </source>
</evidence>
<evidence type="ECO:0000259" key="4">
    <source>
        <dbReference type="Pfam" id="PF13579"/>
    </source>
</evidence>
<evidence type="ECO:0000313" key="6">
    <source>
        <dbReference type="Proteomes" id="UP000283474"/>
    </source>
</evidence>
<evidence type="ECO:0000313" key="5">
    <source>
        <dbReference type="EMBL" id="QAA92495.1"/>
    </source>
</evidence>
<keyword evidence="1" id="KW-0328">Glycosyltransferase</keyword>
<proteinExistence type="predicted"/>
<keyword evidence="6" id="KW-1185">Reference proteome</keyword>
<dbReference type="CDD" id="cd03820">
    <property type="entry name" value="GT4_AmsD-like"/>
    <property type="match status" value="1"/>
</dbReference>
<dbReference type="Pfam" id="PF13579">
    <property type="entry name" value="Glyco_trans_4_4"/>
    <property type="match status" value="1"/>
</dbReference>
<dbReference type="PANTHER" id="PTHR12526">
    <property type="entry name" value="GLYCOSYLTRANSFERASE"/>
    <property type="match status" value="1"/>
</dbReference>
<evidence type="ECO:0000256" key="2">
    <source>
        <dbReference type="ARBA" id="ARBA00022679"/>
    </source>
</evidence>
<sequence>MRILFFVSSMHAGGAERVAATLASGWARRGDTVTLVPTYTGKGSCFYTLNPAVRLVWLADRMGWVGRTFFTPLAKRFAIRRLVRDTNPDVIISFLTNVNVVVLFATRGLGVPVIVCERTHPAFSTSAGKWLQRLRRLSYPWASTVVLQSEDSVAAFTDMVPGMRKLVVVPNPLPPDLPEPAPARSAAEAPQRRHLMAMGRLVPIKRFDTLIQAFAALAPDYPDWDLTIWGDGPLRDELKQSVQETGLSSRISLPGRTAEPWTELSRADAFAMTSEVEGFPNVLLEAMALGRACVTVDCPSGPREITQDGKYALLVPLGDQGALVRALSQLMADHTLRDVMGRHAASFVRERYGLDEVLHTWDGVIAAASEPAVEAAVEAS</sequence>
<dbReference type="PANTHER" id="PTHR12526:SF510">
    <property type="entry name" value="D-INOSITOL 3-PHOSPHATE GLYCOSYLTRANSFERASE"/>
    <property type="match status" value="1"/>
</dbReference>
<dbReference type="GO" id="GO:0016757">
    <property type="term" value="F:glycosyltransferase activity"/>
    <property type="evidence" value="ECO:0007669"/>
    <property type="project" value="UniProtKB-KW"/>
</dbReference>
<dbReference type="SUPFAM" id="SSF53756">
    <property type="entry name" value="UDP-Glycosyltransferase/glycogen phosphorylase"/>
    <property type="match status" value="1"/>
</dbReference>
<dbReference type="Pfam" id="PF00534">
    <property type="entry name" value="Glycos_transf_1"/>
    <property type="match status" value="1"/>
</dbReference>
<dbReference type="AlphaFoldDB" id="A0A410G8G2"/>
<name>A0A410G8G2_9BURK</name>